<dbReference type="Proteomes" id="UP001597391">
    <property type="component" value="Unassembled WGS sequence"/>
</dbReference>
<comment type="function">
    <text evidence="8">Produces ATP from ADP in the presence of a proton gradient across the membrane.</text>
</comment>
<keyword evidence="12" id="KW-1185">Reference proteome</keyword>
<dbReference type="InterPro" id="IPR036771">
    <property type="entry name" value="ATPsynth_dsu/esu_N"/>
</dbReference>
<evidence type="ECO:0000256" key="5">
    <source>
        <dbReference type="ARBA" id="ARBA00023136"/>
    </source>
</evidence>
<comment type="subcellular location">
    <subcellularLocation>
        <location evidence="1 8">Cell membrane</location>
        <topology evidence="1 8">Peripheral membrane protein</topology>
    </subcellularLocation>
</comment>
<comment type="subunit">
    <text evidence="8 9">F-type ATPases have 2 components, CF(1) - the catalytic core - and CF(0) - the membrane proton channel. CF(1) has five subunits: alpha(3), beta(3), gamma(1), delta(1), epsilon(1). CF(0) has three main subunits: a, b and c.</text>
</comment>
<keyword evidence="3 8" id="KW-0813">Transport</keyword>
<name>A0ABW5XBD8_9MICO</name>
<dbReference type="InterPro" id="IPR020546">
    <property type="entry name" value="ATP_synth_F1_dsu/esu_N"/>
</dbReference>
<evidence type="ECO:0000256" key="4">
    <source>
        <dbReference type="ARBA" id="ARBA00023065"/>
    </source>
</evidence>
<organism evidence="11 12">
    <name type="scientific">Populibacterium corticicola</name>
    <dbReference type="NCBI Taxonomy" id="1812826"/>
    <lineage>
        <taxon>Bacteria</taxon>
        <taxon>Bacillati</taxon>
        <taxon>Actinomycetota</taxon>
        <taxon>Actinomycetes</taxon>
        <taxon>Micrococcales</taxon>
        <taxon>Jonesiaceae</taxon>
        <taxon>Populibacterium</taxon>
    </lineage>
</organism>
<evidence type="ECO:0000256" key="6">
    <source>
        <dbReference type="ARBA" id="ARBA00023196"/>
    </source>
</evidence>
<evidence type="ECO:0000256" key="1">
    <source>
        <dbReference type="ARBA" id="ARBA00004202"/>
    </source>
</evidence>
<dbReference type="InterPro" id="IPR001469">
    <property type="entry name" value="ATP_synth_F1_dsu/esu"/>
</dbReference>
<evidence type="ECO:0000256" key="7">
    <source>
        <dbReference type="ARBA" id="ARBA00023310"/>
    </source>
</evidence>
<sequence length="91" mass="9296">MAQLAVNVVAKDQAVWSGEAKIVSAPAADGEIGILAGHLPILSVLNAGHVRITEVSGNKLDFTITGGFMSVDDDQVNIVADKVTLNTPAGA</sequence>
<evidence type="ECO:0000313" key="11">
    <source>
        <dbReference type="EMBL" id="MFD2839766.1"/>
    </source>
</evidence>
<evidence type="ECO:0000256" key="8">
    <source>
        <dbReference type="HAMAP-Rule" id="MF_00530"/>
    </source>
</evidence>
<evidence type="ECO:0000256" key="9">
    <source>
        <dbReference type="RuleBase" id="RU003656"/>
    </source>
</evidence>
<evidence type="ECO:0000259" key="10">
    <source>
        <dbReference type="Pfam" id="PF02823"/>
    </source>
</evidence>
<dbReference type="SUPFAM" id="SSF51344">
    <property type="entry name" value="Epsilon subunit of F1F0-ATP synthase N-terminal domain"/>
    <property type="match status" value="1"/>
</dbReference>
<feature type="domain" description="ATP synthase F1 complex delta/epsilon subunit N-terminal" evidence="10">
    <location>
        <begin position="5"/>
        <end position="82"/>
    </location>
</feature>
<evidence type="ECO:0000313" key="12">
    <source>
        <dbReference type="Proteomes" id="UP001597391"/>
    </source>
</evidence>
<gene>
    <name evidence="8" type="primary">atpC</name>
    <name evidence="11" type="ORF">ACFSYH_04185</name>
</gene>
<dbReference type="PANTHER" id="PTHR13822:SF10">
    <property type="entry name" value="ATP SYNTHASE EPSILON CHAIN, CHLOROPLASTIC"/>
    <property type="match status" value="1"/>
</dbReference>
<keyword evidence="6 8" id="KW-0139">CF(1)</keyword>
<dbReference type="EMBL" id="JBHUOP010000002">
    <property type="protein sequence ID" value="MFD2839766.1"/>
    <property type="molecule type" value="Genomic_DNA"/>
</dbReference>
<keyword evidence="4 8" id="KW-0406">Ion transport</keyword>
<proteinExistence type="inferred from homology"/>
<dbReference type="RefSeq" id="WP_377465320.1">
    <property type="nucleotide sequence ID" value="NZ_JBHUOP010000002.1"/>
</dbReference>
<keyword evidence="8" id="KW-1003">Cell membrane</keyword>
<comment type="similarity">
    <text evidence="2 8 9">Belongs to the ATPase epsilon chain family.</text>
</comment>
<dbReference type="CDD" id="cd12152">
    <property type="entry name" value="F1-ATPase_delta"/>
    <property type="match status" value="1"/>
</dbReference>
<evidence type="ECO:0000256" key="2">
    <source>
        <dbReference type="ARBA" id="ARBA00005712"/>
    </source>
</evidence>
<dbReference type="Pfam" id="PF02823">
    <property type="entry name" value="ATP-synt_DE_N"/>
    <property type="match status" value="1"/>
</dbReference>
<keyword evidence="5 8" id="KW-0472">Membrane</keyword>
<dbReference type="HAMAP" id="MF_00530">
    <property type="entry name" value="ATP_synth_epsil_bac"/>
    <property type="match status" value="1"/>
</dbReference>
<dbReference type="NCBIfam" id="TIGR01216">
    <property type="entry name" value="ATP_synt_epsi"/>
    <property type="match status" value="1"/>
</dbReference>
<evidence type="ECO:0000256" key="3">
    <source>
        <dbReference type="ARBA" id="ARBA00022448"/>
    </source>
</evidence>
<keyword evidence="7 8" id="KW-0066">ATP synthesis</keyword>
<dbReference type="NCBIfam" id="NF009977">
    <property type="entry name" value="PRK13442.1"/>
    <property type="match status" value="1"/>
</dbReference>
<reference evidence="12" key="1">
    <citation type="journal article" date="2019" name="Int. J. Syst. Evol. Microbiol.">
        <title>The Global Catalogue of Microorganisms (GCM) 10K type strain sequencing project: providing services to taxonomists for standard genome sequencing and annotation.</title>
        <authorList>
            <consortium name="The Broad Institute Genomics Platform"/>
            <consortium name="The Broad Institute Genome Sequencing Center for Infectious Disease"/>
            <person name="Wu L."/>
            <person name="Ma J."/>
        </authorList>
    </citation>
    <scope>NUCLEOTIDE SEQUENCE [LARGE SCALE GENOMIC DNA]</scope>
    <source>
        <strain evidence="12">KCTC 33576</strain>
    </source>
</reference>
<comment type="caution">
    <text evidence="11">The sequence shown here is derived from an EMBL/GenBank/DDBJ whole genome shotgun (WGS) entry which is preliminary data.</text>
</comment>
<accession>A0ABW5XBD8</accession>
<keyword evidence="8" id="KW-0375">Hydrogen ion transport</keyword>
<protein>
    <recommendedName>
        <fullName evidence="8">ATP synthase epsilon chain</fullName>
    </recommendedName>
    <alternativeName>
        <fullName evidence="8">ATP synthase F1 sector epsilon subunit</fullName>
    </alternativeName>
    <alternativeName>
        <fullName evidence="8">F-ATPase epsilon subunit</fullName>
    </alternativeName>
</protein>
<dbReference type="Gene3D" id="2.60.15.10">
    <property type="entry name" value="F0F1 ATP synthase delta/epsilon subunit, N-terminal"/>
    <property type="match status" value="1"/>
</dbReference>
<dbReference type="PANTHER" id="PTHR13822">
    <property type="entry name" value="ATP SYNTHASE DELTA/EPSILON CHAIN"/>
    <property type="match status" value="1"/>
</dbReference>